<dbReference type="GO" id="GO:0046872">
    <property type="term" value="F:metal ion binding"/>
    <property type="evidence" value="ECO:0007669"/>
    <property type="project" value="UniProtKB-KW"/>
</dbReference>
<dbReference type="PANTHER" id="PTHR30333:SF1">
    <property type="entry name" value="CYTOCHROME C-TYPE PROTEIN NAPC"/>
    <property type="match status" value="1"/>
</dbReference>
<evidence type="ECO:0000256" key="12">
    <source>
        <dbReference type="SAM" id="Phobius"/>
    </source>
</evidence>
<keyword evidence="15" id="KW-1185">Reference proteome</keyword>
<dbReference type="PANTHER" id="PTHR30333">
    <property type="entry name" value="CYTOCHROME C-TYPE PROTEIN"/>
    <property type="match status" value="1"/>
</dbReference>
<keyword evidence="6 12" id="KW-0812">Transmembrane</keyword>
<evidence type="ECO:0000256" key="4">
    <source>
        <dbReference type="ARBA" id="ARBA00022475"/>
    </source>
</evidence>
<evidence type="ECO:0000256" key="1">
    <source>
        <dbReference type="ARBA" id="ARBA00004236"/>
    </source>
</evidence>
<evidence type="ECO:0000256" key="8">
    <source>
        <dbReference type="ARBA" id="ARBA00022982"/>
    </source>
</evidence>
<keyword evidence="7" id="KW-0479">Metal-binding</keyword>
<dbReference type="GO" id="GO:0009055">
    <property type="term" value="F:electron transfer activity"/>
    <property type="evidence" value="ECO:0007669"/>
    <property type="project" value="TreeGrafter"/>
</dbReference>
<evidence type="ECO:0000256" key="2">
    <source>
        <dbReference type="ARBA" id="ARBA00007395"/>
    </source>
</evidence>
<comment type="subcellular location">
    <subcellularLocation>
        <location evidence="1">Cell membrane</location>
    </subcellularLocation>
</comment>
<reference evidence="14 15" key="1">
    <citation type="submission" date="2016-09" db="EMBL/GenBank/DDBJ databases">
        <title>Draft genome sequence for the type strain of Desulfuribacillus alkaliarsenatis AHT28, an obligately anaerobic, sulfidogenic bacterium isolated from Russian soda lake sediments.</title>
        <authorList>
            <person name="Abin C.A."/>
            <person name="Hollibaugh J.T."/>
        </authorList>
    </citation>
    <scope>NUCLEOTIDE SEQUENCE [LARGE SCALE GENOMIC DNA]</scope>
    <source>
        <strain evidence="14 15">AHT28</strain>
    </source>
</reference>
<dbReference type="STRING" id="766136.BHF68_01045"/>
<dbReference type="SUPFAM" id="SSF48695">
    <property type="entry name" value="Multiheme cytochromes"/>
    <property type="match status" value="1"/>
</dbReference>
<keyword evidence="9 12" id="KW-1133">Transmembrane helix</keyword>
<evidence type="ECO:0000313" key="15">
    <source>
        <dbReference type="Proteomes" id="UP000094296"/>
    </source>
</evidence>
<evidence type="ECO:0000256" key="9">
    <source>
        <dbReference type="ARBA" id="ARBA00022989"/>
    </source>
</evidence>
<sequence>MGKYVHKRLTTAFFVNTVYMIKKTKKGSNKMSRKAIIIVAVIIIIAVIVLFPTLSGGIAYFLEDPEACTTCHIMNPYYYSWADSAHADEATCNDCHVAKGPVVEWTSKGHAAVRHAWVFFLRQTPDVIDIHPTLSIPIIQDNCVRCHFEEVNKTNLIGELGDHKTCIDCHRHTPHGEFIQNDRRS</sequence>
<name>A0A1E5G537_9FIRM</name>
<keyword evidence="11 12" id="KW-0472">Membrane</keyword>
<dbReference type="EMBL" id="MIJE01000001">
    <property type="protein sequence ID" value="OEF98297.1"/>
    <property type="molecule type" value="Genomic_DNA"/>
</dbReference>
<dbReference type="GO" id="GO:0005886">
    <property type="term" value="C:plasma membrane"/>
    <property type="evidence" value="ECO:0007669"/>
    <property type="project" value="UniProtKB-SubCell"/>
</dbReference>
<dbReference type="Gene3D" id="1.10.3820.10">
    <property type="entry name" value="Di-heme elbow motif domain"/>
    <property type="match status" value="1"/>
</dbReference>
<gene>
    <name evidence="14" type="ORF">BHF68_01045</name>
</gene>
<evidence type="ECO:0000256" key="11">
    <source>
        <dbReference type="ARBA" id="ARBA00023136"/>
    </source>
</evidence>
<dbReference type="OrthoDB" id="9791652at2"/>
<evidence type="ECO:0000313" key="14">
    <source>
        <dbReference type="EMBL" id="OEF98297.1"/>
    </source>
</evidence>
<evidence type="ECO:0000256" key="3">
    <source>
        <dbReference type="ARBA" id="ARBA00022448"/>
    </source>
</evidence>
<keyword evidence="10" id="KW-0408">Iron</keyword>
<dbReference type="Proteomes" id="UP000094296">
    <property type="component" value="Unassembled WGS sequence"/>
</dbReference>
<keyword evidence="8" id="KW-0249">Electron transport</keyword>
<evidence type="ECO:0000256" key="7">
    <source>
        <dbReference type="ARBA" id="ARBA00022723"/>
    </source>
</evidence>
<feature type="domain" description="NapC/NirT cytochrome c N-terminal" evidence="13">
    <location>
        <begin position="33"/>
        <end position="121"/>
    </location>
</feature>
<organism evidence="14 15">
    <name type="scientific">Desulfuribacillus alkaliarsenatis</name>
    <dbReference type="NCBI Taxonomy" id="766136"/>
    <lineage>
        <taxon>Bacteria</taxon>
        <taxon>Bacillati</taxon>
        <taxon>Bacillota</taxon>
        <taxon>Desulfuribacillia</taxon>
        <taxon>Desulfuribacillales</taxon>
        <taxon>Desulfuribacillaceae</taxon>
        <taxon>Desulfuribacillus</taxon>
    </lineage>
</organism>
<dbReference type="InterPro" id="IPR005126">
    <property type="entry name" value="NapC/NirT_cyt_c_N"/>
</dbReference>
<evidence type="ECO:0000259" key="13">
    <source>
        <dbReference type="Pfam" id="PF03264"/>
    </source>
</evidence>
<dbReference type="Pfam" id="PF03264">
    <property type="entry name" value="Cytochrom_NNT"/>
    <property type="match status" value="1"/>
</dbReference>
<dbReference type="InterPro" id="IPR051174">
    <property type="entry name" value="Cytochrome_c-type_ET"/>
</dbReference>
<dbReference type="AlphaFoldDB" id="A0A1E5G537"/>
<keyword evidence="5" id="KW-0349">Heme</keyword>
<evidence type="ECO:0000256" key="5">
    <source>
        <dbReference type="ARBA" id="ARBA00022617"/>
    </source>
</evidence>
<feature type="transmembrane region" description="Helical" evidence="12">
    <location>
        <begin position="35"/>
        <end position="62"/>
    </location>
</feature>
<dbReference type="GO" id="GO:0009061">
    <property type="term" value="P:anaerobic respiration"/>
    <property type="evidence" value="ECO:0007669"/>
    <property type="project" value="TreeGrafter"/>
</dbReference>
<protein>
    <recommendedName>
        <fullName evidence="13">NapC/NirT cytochrome c N-terminal domain-containing protein</fullName>
    </recommendedName>
</protein>
<dbReference type="InterPro" id="IPR036280">
    <property type="entry name" value="Multihaem_cyt_sf"/>
</dbReference>
<comment type="similarity">
    <text evidence="2">Belongs to the NapC/NirT/NrfH family.</text>
</comment>
<evidence type="ECO:0000256" key="10">
    <source>
        <dbReference type="ARBA" id="ARBA00023004"/>
    </source>
</evidence>
<keyword evidence="3" id="KW-0813">Transport</keyword>
<comment type="caution">
    <text evidence="14">The sequence shown here is derived from an EMBL/GenBank/DDBJ whole genome shotgun (WGS) entry which is preliminary data.</text>
</comment>
<dbReference type="InterPro" id="IPR038266">
    <property type="entry name" value="NapC/NirT_cytc_sf"/>
</dbReference>
<keyword evidence="4" id="KW-1003">Cell membrane</keyword>
<evidence type="ECO:0000256" key="6">
    <source>
        <dbReference type="ARBA" id="ARBA00022692"/>
    </source>
</evidence>
<accession>A0A1E5G537</accession>
<proteinExistence type="inferred from homology"/>